<protein>
    <submittedName>
        <fullName evidence="2">Uncharacterized protein</fullName>
    </submittedName>
</protein>
<name>A0A937UTM6_9ACTN</name>
<dbReference type="SUPFAM" id="SSF48452">
    <property type="entry name" value="TPR-like"/>
    <property type="match status" value="1"/>
</dbReference>
<reference evidence="2" key="1">
    <citation type="submission" date="2020-12" db="EMBL/GenBank/DDBJ databases">
        <title>Genomic characterization of non-nitrogen-fixing Frankia strains.</title>
        <authorList>
            <person name="Carlos-Shanley C."/>
            <person name="Guerra T."/>
            <person name="Hahn D."/>
        </authorList>
    </citation>
    <scope>NUCLEOTIDE SEQUENCE</scope>
    <source>
        <strain evidence="2">CN6</strain>
    </source>
</reference>
<evidence type="ECO:0000313" key="2">
    <source>
        <dbReference type="EMBL" id="MBL7633767.1"/>
    </source>
</evidence>
<proteinExistence type="predicted"/>
<feature type="region of interest" description="Disordered" evidence="1">
    <location>
        <begin position="92"/>
        <end position="146"/>
    </location>
</feature>
<dbReference type="AlphaFoldDB" id="A0A937UTM6"/>
<organism evidence="2 3">
    <name type="scientific">Frankia nepalensis</name>
    <dbReference type="NCBI Taxonomy" id="1836974"/>
    <lineage>
        <taxon>Bacteria</taxon>
        <taxon>Bacillati</taxon>
        <taxon>Actinomycetota</taxon>
        <taxon>Actinomycetes</taxon>
        <taxon>Frankiales</taxon>
        <taxon>Frankiaceae</taxon>
        <taxon>Frankia</taxon>
    </lineage>
</organism>
<feature type="compositionally biased region" description="Basic and acidic residues" evidence="1">
    <location>
        <begin position="92"/>
        <end position="106"/>
    </location>
</feature>
<gene>
    <name evidence="2" type="ORF">I7412_42800</name>
</gene>
<evidence type="ECO:0000256" key="1">
    <source>
        <dbReference type="SAM" id="MobiDB-lite"/>
    </source>
</evidence>
<sequence>MVEPAAAPGFDSWLLVARHQVAAAHEARLRDAAAARLAAGQADDAVRYAAYAVSRNPFIEHNHELLARAFTMAGDHTAAHRQLALADKLRRRELTAPRASHHDAAVDRSTGAGPARDASAAAPHAPAPHNAPDPGTEMNVTMGAPE</sequence>
<comment type="caution">
    <text evidence="2">The sequence shown here is derived from an EMBL/GenBank/DDBJ whole genome shotgun (WGS) entry which is preliminary data.</text>
</comment>
<dbReference type="Gene3D" id="1.25.40.10">
    <property type="entry name" value="Tetratricopeptide repeat domain"/>
    <property type="match status" value="1"/>
</dbReference>
<dbReference type="RefSeq" id="WP_203010430.1">
    <property type="nucleotide sequence ID" value="NZ_JADWYU010000225.1"/>
</dbReference>
<evidence type="ECO:0000313" key="3">
    <source>
        <dbReference type="Proteomes" id="UP000604475"/>
    </source>
</evidence>
<dbReference type="EMBL" id="JAEACQ010000397">
    <property type="protein sequence ID" value="MBL7633767.1"/>
    <property type="molecule type" value="Genomic_DNA"/>
</dbReference>
<accession>A0A937UTM6</accession>
<keyword evidence="3" id="KW-1185">Reference proteome</keyword>
<dbReference type="InterPro" id="IPR011990">
    <property type="entry name" value="TPR-like_helical_dom_sf"/>
</dbReference>
<dbReference type="Proteomes" id="UP000604475">
    <property type="component" value="Unassembled WGS sequence"/>
</dbReference>
<feature type="compositionally biased region" description="Low complexity" evidence="1">
    <location>
        <begin position="111"/>
        <end position="124"/>
    </location>
</feature>